<accession>A0A8H8WXM8</accession>
<gene>
    <name evidence="1" type="ORF">mvi_49170</name>
</gene>
<evidence type="ECO:0000313" key="2">
    <source>
        <dbReference type="Proteomes" id="UP000663508"/>
    </source>
</evidence>
<dbReference type="RefSeq" id="WP_207179465.1">
    <property type="nucleotide sequence ID" value="NZ_AP024145.1"/>
</dbReference>
<proteinExistence type="predicted"/>
<dbReference type="EMBL" id="AP024145">
    <property type="protein sequence ID" value="BCM86456.1"/>
    <property type="molecule type" value="Genomic_DNA"/>
</dbReference>
<organism evidence="1 2">
    <name type="scientific">Methylobacterium indicum</name>
    <dbReference type="NCBI Taxonomy" id="1775910"/>
    <lineage>
        <taxon>Bacteria</taxon>
        <taxon>Pseudomonadati</taxon>
        <taxon>Pseudomonadota</taxon>
        <taxon>Alphaproteobacteria</taxon>
        <taxon>Hyphomicrobiales</taxon>
        <taxon>Methylobacteriaceae</taxon>
        <taxon>Methylobacterium</taxon>
    </lineage>
</organism>
<sequence>MKQRTRNLTDDEIALAKAMLSRGMKNDAVHFYFNRADRLISSGRIAQIRKGKYGASVEAAPASVLDTFLERWAAERQAASSSEDGSPTSTLKLRGLFHNEHGTSIVKTGETEKI</sequence>
<reference evidence="1" key="1">
    <citation type="submission" date="2020-11" db="EMBL/GenBank/DDBJ databases">
        <title>Complete genome sequence of a novel pathogenic Methylobacterium strain isolated from rice in Vietnam.</title>
        <authorList>
            <person name="Lai K."/>
            <person name="Okazaki S."/>
            <person name="Higashi K."/>
            <person name="Mori H."/>
            <person name="Toyoda A."/>
            <person name="Kurokawa K."/>
        </authorList>
    </citation>
    <scope>NUCLEOTIDE SEQUENCE</scope>
    <source>
        <strain evidence="1">VL1</strain>
    </source>
</reference>
<dbReference type="Proteomes" id="UP000663508">
    <property type="component" value="Chromosome"/>
</dbReference>
<dbReference type="AlphaFoldDB" id="A0A8H8WXM8"/>
<dbReference type="KEGG" id="mind:mvi_49170"/>
<evidence type="ECO:0000313" key="1">
    <source>
        <dbReference type="EMBL" id="BCM86456.1"/>
    </source>
</evidence>
<protein>
    <submittedName>
        <fullName evidence="1">Uncharacterized protein</fullName>
    </submittedName>
</protein>
<name>A0A8H8WXM8_9HYPH</name>